<feature type="region of interest" description="Disordered" evidence="2">
    <location>
        <begin position="207"/>
        <end position="232"/>
    </location>
</feature>
<protein>
    <recommendedName>
        <fullName evidence="5">Lysosomal trafficking regulator</fullName>
    </recommendedName>
</protein>
<dbReference type="PANTHER" id="PTHR13743:SF86">
    <property type="entry name" value="LYSOSOMAL-TRAFFICKING REGULATOR"/>
    <property type="match status" value="1"/>
</dbReference>
<feature type="region of interest" description="Disordered" evidence="2">
    <location>
        <begin position="545"/>
        <end position="565"/>
    </location>
</feature>
<organism evidence="3 4">
    <name type="scientific">Anguilla anguilla</name>
    <name type="common">European freshwater eel</name>
    <name type="synonym">Muraena anguilla</name>
    <dbReference type="NCBI Taxonomy" id="7936"/>
    <lineage>
        <taxon>Eukaryota</taxon>
        <taxon>Metazoa</taxon>
        <taxon>Chordata</taxon>
        <taxon>Craniata</taxon>
        <taxon>Vertebrata</taxon>
        <taxon>Euteleostomi</taxon>
        <taxon>Actinopterygii</taxon>
        <taxon>Neopterygii</taxon>
        <taxon>Teleostei</taxon>
        <taxon>Anguilliformes</taxon>
        <taxon>Anguillidae</taxon>
        <taxon>Anguilla</taxon>
    </lineage>
</organism>
<feature type="compositionally biased region" description="Basic and acidic residues" evidence="2">
    <location>
        <begin position="486"/>
        <end position="499"/>
    </location>
</feature>
<name>A0A9D3MWS4_ANGAN</name>
<feature type="region of interest" description="Disordered" evidence="2">
    <location>
        <begin position="351"/>
        <end position="398"/>
    </location>
</feature>
<reference evidence="3" key="1">
    <citation type="submission" date="2021-01" db="EMBL/GenBank/DDBJ databases">
        <title>A chromosome-scale assembly of European eel, Anguilla anguilla.</title>
        <authorList>
            <person name="Henkel C."/>
            <person name="Jong-Raadsen S.A."/>
            <person name="Dufour S."/>
            <person name="Weltzien F.-A."/>
            <person name="Palstra A.P."/>
            <person name="Pelster B."/>
            <person name="Spaink H.P."/>
            <person name="Van Den Thillart G.E."/>
            <person name="Jansen H."/>
            <person name="Zahm M."/>
            <person name="Klopp C."/>
            <person name="Cedric C."/>
            <person name="Louis A."/>
            <person name="Berthelot C."/>
            <person name="Parey E."/>
            <person name="Roest Crollius H."/>
            <person name="Montfort J."/>
            <person name="Robinson-Rechavi M."/>
            <person name="Bucao C."/>
            <person name="Bouchez O."/>
            <person name="Gislard M."/>
            <person name="Lluch J."/>
            <person name="Milhes M."/>
            <person name="Lampietro C."/>
            <person name="Lopez Roques C."/>
            <person name="Donnadieu C."/>
            <person name="Braasch I."/>
            <person name="Desvignes T."/>
            <person name="Postlethwait J."/>
            <person name="Bobe J."/>
            <person name="Guiguen Y."/>
            <person name="Dirks R."/>
        </authorList>
    </citation>
    <scope>NUCLEOTIDE SEQUENCE</scope>
    <source>
        <strain evidence="3">Tag_6206</strain>
        <tissue evidence="3">Liver</tissue>
    </source>
</reference>
<feature type="compositionally biased region" description="Low complexity" evidence="2">
    <location>
        <begin position="547"/>
        <end position="559"/>
    </location>
</feature>
<dbReference type="EMBL" id="JAFIRN010000002">
    <property type="protein sequence ID" value="KAG5855573.1"/>
    <property type="molecule type" value="Genomic_DNA"/>
</dbReference>
<feature type="compositionally biased region" description="Pro residues" evidence="2">
    <location>
        <begin position="709"/>
        <end position="718"/>
    </location>
</feature>
<sequence length="1340" mass="146002">MDPRWVVGPLLAAFRAPGLRPYQAHVLAVLSRLVLEQLGGGQLSERARQAACNICSAQGVLADREADDALWKWEALRAYQELAFGEDPQLALQTAGHVCQLVVRGNAAVQWQLYAHVFGPALQRGVDLAHCAHELGGSAPPPAQALPVEVLQVYLQTLPALLKSRLIRDLFLSCNGLNQVTELMHLDQVRSSALKVFETLILSLGAEQGPEGEEPEAELDSGARGTGEGPQSLSKFYEGLKEACPRQRGCKSGAGARQGRGRRPPERHQPLPVRGLPVPRPARAGARLPRLSPDSVALPSREQVRRAADVWAVCRGIYLSSAVFQRQFHKLGGLEACSRLLAMVIQKLASKTKEGKGKKKREAKGRPAGPAHHDPPGLDPAPGQGEADPPEPRGKDPARRLEEEWPLQSIRLLEALLSICLHSSASSLQSVDPQLSFQLQSVDETVGEVRDQLSRSGVVTSDLAVPLFDSLLRVALAETRAGPDAPEERIDRQKLHSDEGAVPAPESLSQDADDPEERVIWLPGEEGYEADSESNLECTAHREEGAGAEAGPAAERALGTGPEGSGSRELLYPEICAMELQLLSAGGAEPEVLTHVFKSLLETVRANPHNAALLYGQGAVKTILGGFQSILSQTDSPSEECQAVLVELLVAMVSVRITAEELALLVRLFLEKAPPTEILLNGLLRIVEANMDMEPLHFLSFPLCPPGAPPAAAAPPRSPGSQAERAGAAGPRGRHLALDAAPGGADDEGLAEKGRRLRRRAGVLRDSSVDSLEGGKHSGLDSLPPAGSGDPLVEEGYLHVVSMGSKALMLQVWADLSTGTFTFRMCIDPNDEMRAGLLAQVESPKGLLEPDRWQHLAFTYSQHAEGKKHVQGTLALWVCGEVRGLLDYTLPRRSSLSSDSNKTLCMLGHHAHTAEDLARLGGRWDIGSLLLFNGSRVGSEEAFYLYASGPDFTSIMPCKYGKPKEKFSKYVTRDGLQCEQVRHLLMKNKEVDTSPLIESLAVVYAPSCPGQYTIYEPIIRLKGQAKMVATQRPFSSKEAQSSSLEPQLLRALRPAEPLGLQSVLHKIGGTGTFVFLFARVVELTDCERTQALALQVLLSLVKYNQHRVHEMESCHGFSMIHQVLIKSKCIVGYHMLKTLLDGCCSGQLLALGEDGEFHLDADSSAVVQDLRLMSEILLDWKIWAKAQSGVWETLLAALEVLIRVHHPQQMYNIRQLLNAQVVHRFLLTCQVLQEHRDEHLFSIPQEVCLSFIKIIQEVLGSPPDLDLLRLVYNFLLAVHPPTNTYVCHTPSNFYFSLHIDGKLYQEKVQSLMFLRNSSSGAVGGQLGGLPVSHRLRRAPP</sequence>
<dbReference type="Proteomes" id="UP001044222">
    <property type="component" value="Unassembled WGS sequence"/>
</dbReference>
<dbReference type="PANTHER" id="PTHR13743">
    <property type="entry name" value="BEIGE/BEACH-RELATED"/>
    <property type="match status" value="1"/>
</dbReference>
<keyword evidence="1" id="KW-0853">WD repeat</keyword>
<evidence type="ECO:0000313" key="4">
    <source>
        <dbReference type="Proteomes" id="UP001044222"/>
    </source>
</evidence>
<evidence type="ECO:0000256" key="1">
    <source>
        <dbReference type="ARBA" id="ARBA00022574"/>
    </source>
</evidence>
<keyword evidence="4" id="KW-1185">Reference proteome</keyword>
<gene>
    <name evidence="3" type="ORF">ANANG_G00050490</name>
</gene>
<feature type="region of interest" description="Disordered" evidence="2">
    <location>
        <begin position="766"/>
        <end position="788"/>
    </location>
</feature>
<feature type="compositionally biased region" description="Acidic residues" evidence="2">
    <location>
        <begin position="210"/>
        <end position="219"/>
    </location>
</feature>
<feature type="compositionally biased region" description="Low complexity" evidence="2">
    <location>
        <begin position="270"/>
        <end position="291"/>
    </location>
</feature>
<feature type="region of interest" description="Disordered" evidence="2">
    <location>
        <begin position="246"/>
        <end position="294"/>
    </location>
</feature>
<comment type="caution">
    <text evidence="3">The sequence shown here is derived from an EMBL/GenBank/DDBJ whole genome shotgun (WGS) entry which is preliminary data.</text>
</comment>
<feature type="region of interest" description="Disordered" evidence="2">
    <location>
        <begin position="481"/>
        <end position="515"/>
    </location>
</feature>
<feature type="region of interest" description="Disordered" evidence="2">
    <location>
        <begin position="709"/>
        <end position="754"/>
    </location>
</feature>
<evidence type="ECO:0000313" key="3">
    <source>
        <dbReference type="EMBL" id="KAG5855573.1"/>
    </source>
</evidence>
<dbReference type="InterPro" id="IPR050865">
    <property type="entry name" value="BEACH_Domain"/>
</dbReference>
<accession>A0A9D3MWS4</accession>
<evidence type="ECO:0000256" key="2">
    <source>
        <dbReference type="SAM" id="MobiDB-lite"/>
    </source>
</evidence>
<evidence type="ECO:0008006" key="5">
    <source>
        <dbReference type="Google" id="ProtNLM"/>
    </source>
</evidence>
<proteinExistence type="predicted"/>